<evidence type="ECO:0000313" key="6">
    <source>
        <dbReference type="Proteomes" id="UP000051063"/>
    </source>
</evidence>
<dbReference type="Pfam" id="PF00004">
    <property type="entry name" value="AAA"/>
    <property type="match status" value="1"/>
</dbReference>
<sequence>MNDLFTFAYDQQGGGKQKPLAARMRPLSIQEVIGQSHILAPGKLLRRAIEADQVSSLIFYGPPGTGKTTLAKVIAGSTRSYFSELNAVTAGVADIRKVVEAAKERLVMDNQRTTLFVDEIHRFNKSQQDALLPYVEEGTIILIGATTENPFFEVNPALLSRSQIFSLQSLTHEELQQVMDRALTDVENGLGELSVSLTPEAAEHLIHYAEGDARRLLNALELAVTTTPSDKDGRVLITLDVAVESIQRRAVRYDKSGDNHYDTISAFIKSIRGSDPDAALYWLARMIDAGEDPRFISRRLVISASEDIGNADPQAIAVATACFQAVELVGMPEGRIPLAQATTYLATAPKSNAAYNGINAALDRIRNDGHKPVPIHLRDAAYKGAAKLGHGKGYKYPHDYPYGYVPQQYLPDGVNYSFYQPKDHGYERHIGRFQEERKKLDERGLPPQKNSPE</sequence>
<dbReference type="CDD" id="cd18139">
    <property type="entry name" value="HLD_clamp_RarA"/>
    <property type="match status" value="1"/>
</dbReference>
<dbReference type="InterPro" id="IPR051314">
    <property type="entry name" value="AAA_ATPase_RarA/MGS1/WRNIP1"/>
</dbReference>
<keyword evidence="2" id="KW-0547">Nucleotide-binding</keyword>
<feature type="domain" description="AAA+ ATPase" evidence="4">
    <location>
        <begin position="53"/>
        <end position="170"/>
    </location>
</feature>
<accession>A0ABR5NBE6</accession>
<dbReference type="Gene3D" id="1.10.3710.10">
    <property type="entry name" value="DNA polymerase III clamp loader subunits, C-terminal domain"/>
    <property type="match status" value="1"/>
</dbReference>
<dbReference type="InterPro" id="IPR003959">
    <property type="entry name" value="ATPase_AAA_core"/>
</dbReference>
<dbReference type="PANTHER" id="PTHR13779">
    <property type="entry name" value="WERNER HELICASE-INTERACTING PROTEIN 1 FAMILY MEMBER"/>
    <property type="match status" value="1"/>
</dbReference>
<dbReference type="InterPro" id="IPR008921">
    <property type="entry name" value="DNA_pol3_clamp-load_cplx_C"/>
</dbReference>
<dbReference type="InterPro" id="IPR027417">
    <property type="entry name" value="P-loop_NTPase"/>
</dbReference>
<dbReference type="Gene3D" id="3.40.50.300">
    <property type="entry name" value="P-loop containing nucleotide triphosphate hydrolases"/>
    <property type="match status" value="1"/>
</dbReference>
<dbReference type="PANTHER" id="PTHR13779:SF7">
    <property type="entry name" value="ATPASE WRNIP1"/>
    <property type="match status" value="1"/>
</dbReference>
<keyword evidence="6" id="KW-1185">Reference proteome</keyword>
<dbReference type="NCBIfam" id="NF009881">
    <property type="entry name" value="PRK13341.1-2"/>
    <property type="match status" value="1"/>
</dbReference>
<dbReference type="Pfam" id="PF16193">
    <property type="entry name" value="AAA_assoc_2"/>
    <property type="match status" value="1"/>
</dbReference>
<dbReference type="Gene3D" id="1.10.8.60">
    <property type="match status" value="1"/>
</dbReference>
<evidence type="ECO:0000259" key="4">
    <source>
        <dbReference type="SMART" id="SM00382"/>
    </source>
</evidence>
<evidence type="ECO:0000256" key="1">
    <source>
        <dbReference type="ARBA" id="ARBA00008959"/>
    </source>
</evidence>
<protein>
    <submittedName>
        <fullName evidence="5">AAA family ATPase</fullName>
    </submittedName>
</protein>
<dbReference type="InterPro" id="IPR021886">
    <property type="entry name" value="MgsA_C"/>
</dbReference>
<dbReference type="Pfam" id="PF12002">
    <property type="entry name" value="MgsA_C"/>
    <property type="match status" value="1"/>
</dbReference>
<name>A0ABR5NBE6_BRECH</name>
<dbReference type="Proteomes" id="UP000051063">
    <property type="component" value="Unassembled WGS sequence"/>
</dbReference>
<dbReference type="InterPro" id="IPR003593">
    <property type="entry name" value="AAA+_ATPase"/>
</dbReference>
<dbReference type="RefSeq" id="WP_055743154.1">
    <property type="nucleotide sequence ID" value="NZ_JARTHU010000001.1"/>
</dbReference>
<organism evidence="5 6">
    <name type="scientific">Brevibacillus choshinensis</name>
    <dbReference type="NCBI Taxonomy" id="54911"/>
    <lineage>
        <taxon>Bacteria</taxon>
        <taxon>Bacillati</taxon>
        <taxon>Bacillota</taxon>
        <taxon>Bacilli</taxon>
        <taxon>Bacillales</taxon>
        <taxon>Paenibacillaceae</taxon>
        <taxon>Brevibacillus</taxon>
    </lineage>
</organism>
<dbReference type="SUPFAM" id="SSF48019">
    <property type="entry name" value="post-AAA+ oligomerization domain-like"/>
    <property type="match status" value="1"/>
</dbReference>
<dbReference type="CDD" id="cd00009">
    <property type="entry name" value="AAA"/>
    <property type="match status" value="1"/>
</dbReference>
<dbReference type="EMBL" id="LJJB01000007">
    <property type="protein sequence ID" value="KQL48859.1"/>
    <property type="molecule type" value="Genomic_DNA"/>
</dbReference>
<evidence type="ECO:0000313" key="5">
    <source>
        <dbReference type="EMBL" id="KQL48859.1"/>
    </source>
</evidence>
<comment type="caution">
    <text evidence="5">The sequence shown here is derived from an EMBL/GenBank/DDBJ whole genome shotgun (WGS) entry which is preliminary data.</text>
</comment>
<evidence type="ECO:0000256" key="2">
    <source>
        <dbReference type="ARBA" id="ARBA00022741"/>
    </source>
</evidence>
<reference evidence="5 6" key="1">
    <citation type="submission" date="2015-09" db="EMBL/GenBank/DDBJ databases">
        <title>Genome sequencing project for genomic taxonomy and phylogenomics of Bacillus-like bacteria.</title>
        <authorList>
            <person name="Liu B."/>
            <person name="Wang J."/>
            <person name="Zhu Y."/>
            <person name="Liu G."/>
            <person name="Chen Q."/>
            <person name="Chen Z."/>
            <person name="Lan J."/>
            <person name="Che J."/>
            <person name="Ge C."/>
            <person name="Shi H."/>
            <person name="Pan Z."/>
            <person name="Liu X."/>
        </authorList>
    </citation>
    <scope>NUCLEOTIDE SEQUENCE [LARGE SCALE GENOMIC DNA]</scope>
    <source>
        <strain evidence="5 6">DSM 8552</strain>
    </source>
</reference>
<dbReference type="Gene3D" id="1.20.272.10">
    <property type="match status" value="1"/>
</dbReference>
<keyword evidence="3" id="KW-0067">ATP-binding</keyword>
<dbReference type="SUPFAM" id="SSF52540">
    <property type="entry name" value="P-loop containing nucleoside triphosphate hydrolases"/>
    <property type="match status" value="1"/>
</dbReference>
<evidence type="ECO:0000256" key="3">
    <source>
        <dbReference type="ARBA" id="ARBA00022840"/>
    </source>
</evidence>
<comment type="similarity">
    <text evidence="1">Belongs to the AAA ATPase family. RarA/MGS1/WRNIP1 subfamily.</text>
</comment>
<gene>
    <name evidence="5" type="ORF">AN963_03430</name>
</gene>
<proteinExistence type="inferred from homology"/>
<dbReference type="SMART" id="SM00382">
    <property type="entry name" value="AAA"/>
    <property type="match status" value="1"/>
</dbReference>
<dbReference type="InterPro" id="IPR032423">
    <property type="entry name" value="AAA_assoc_2"/>
</dbReference>